<dbReference type="NCBIfam" id="TIGR00197">
    <property type="entry name" value="yjeF_nterm"/>
    <property type="match status" value="1"/>
</dbReference>
<keyword evidence="1 3" id="KW-0413">Isomerase</keyword>
<feature type="binding site" evidence="1">
    <location>
        <begin position="65"/>
        <end position="69"/>
    </location>
    <ligand>
        <name>(6S)-NADPHX</name>
        <dbReference type="ChEBI" id="CHEBI:64076"/>
    </ligand>
</feature>
<comment type="similarity">
    <text evidence="1">Belongs to the NnrE/AIBP family.</text>
</comment>
<dbReference type="InterPro" id="IPR036652">
    <property type="entry name" value="YjeF_N_dom_sf"/>
</dbReference>
<organism evidence="3 4">
    <name type="scientific">Demequina zhanjiangensis</name>
    <dbReference type="NCBI Taxonomy" id="3051659"/>
    <lineage>
        <taxon>Bacteria</taxon>
        <taxon>Bacillati</taxon>
        <taxon>Actinomycetota</taxon>
        <taxon>Actinomycetes</taxon>
        <taxon>Micrococcales</taxon>
        <taxon>Demequinaceae</taxon>
        <taxon>Demequina</taxon>
    </lineage>
</organism>
<feature type="binding site" evidence="1">
    <location>
        <position position="126"/>
    </location>
    <ligand>
        <name>K(+)</name>
        <dbReference type="ChEBI" id="CHEBI:29103"/>
    </ligand>
</feature>
<dbReference type="HAMAP" id="MF_01966">
    <property type="entry name" value="NADHX_epimerase"/>
    <property type="match status" value="1"/>
</dbReference>
<gene>
    <name evidence="1" type="primary">nnrE</name>
    <name evidence="3" type="ORF">QQX04_05985</name>
</gene>
<feature type="binding site" evidence="1">
    <location>
        <position position="161"/>
    </location>
    <ligand>
        <name>K(+)</name>
        <dbReference type="ChEBI" id="CHEBI:29103"/>
    </ligand>
</feature>
<evidence type="ECO:0000313" key="4">
    <source>
        <dbReference type="Proteomes" id="UP001172738"/>
    </source>
</evidence>
<accession>A0ABT8G080</accession>
<dbReference type="InterPro" id="IPR004443">
    <property type="entry name" value="YjeF_N_dom"/>
</dbReference>
<keyword evidence="1" id="KW-0547">Nucleotide-binding</keyword>
<keyword evidence="1" id="KW-0630">Potassium</keyword>
<keyword evidence="1" id="KW-0479">Metal-binding</keyword>
<comment type="cofactor">
    <cofactor evidence="1">
        <name>K(+)</name>
        <dbReference type="ChEBI" id="CHEBI:29103"/>
    </cofactor>
    <text evidence="1">Binds 1 potassium ion per subunit.</text>
</comment>
<comment type="function">
    <text evidence="1">Catalyzes the epimerization of the S- and R-forms of NAD(P)HX, a damaged form of NAD(P)H that is a result of enzymatic or heat-dependent hydration. This is a prerequisite for the S-specific NAD(P)H-hydrate dehydratase to allow the repair of both epimers of NAD(P)HX.</text>
</comment>
<evidence type="ECO:0000259" key="2">
    <source>
        <dbReference type="PROSITE" id="PS51385"/>
    </source>
</evidence>
<proteinExistence type="inferred from homology"/>
<feature type="binding site" evidence="1">
    <location>
        <begin position="130"/>
        <end position="136"/>
    </location>
    <ligand>
        <name>(6S)-NADPHX</name>
        <dbReference type="ChEBI" id="CHEBI:64076"/>
    </ligand>
</feature>
<dbReference type="EMBL" id="JAUHPV010000003">
    <property type="protein sequence ID" value="MDN4472540.1"/>
    <property type="molecule type" value="Genomic_DNA"/>
</dbReference>
<protein>
    <recommendedName>
        <fullName evidence="1">NAD(P)H-hydrate epimerase</fullName>
        <ecNumber evidence="1">5.1.99.6</ecNumber>
    </recommendedName>
    <alternativeName>
        <fullName evidence="1">NAD(P)HX epimerase</fullName>
    </alternativeName>
</protein>
<comment type="catalytic activity">
    <reaction evidence="1">
        <text>(6R)-NADHX = (6S)-NADHX</text>
        <dbReference type="Rhea" id="RHEA:32215"/>
        <dbReference type="ChEBI" id="CHEBI:64074"/>
        <dbReference type="ChEBI" id="CHEBI:64075"/>
        <dbReference type="EC" id="5.1.99.6"/>
    </reaction>
</comment>
<keyword evidence="4" id="KW-1185">Reference proteome</keyword>
<reference evidence="3" key="1">
    <citation type="submission" date="2023-06" db="EMBL/GenBank/DDBJ databases">
        <title>SYSU T00b26.</title>
        <authorList>
            <person name="Gao L."/>
            <person name="Fang B.-Z."/>
            <person name="Li W.-J."/>
        </authorList>
    </citation>
    <scope>NUCLEOTIDE SEQUENCE</scope>
    <source>
        <strain evidence="3">SYSU T00b26</strain>
    </source>
</reference>
<keyword evidence="1" id="KW-0520">NAD</keyword>
<dbReference type="Proteomes" id="UP001172738">
    <property type="component" value="Unassembled WGS sequence"/>
</dbReference>
<dbReference type="GO" id="GO:0052856">
    <property type="term" value="F:NAD(P)HX epimerase activity"/>
    <property type="evidence" value="ECO:0007669"/>
    <property type="project" value="UniProtKB-EC"/>
</dbReference>
<sequence length="216" mass="21764">MAITDEPLSAAQIRDAEDWTMMTVPESDLMDRAAVEVAGECLRLLESREAGVEGAAVVVLAGSGNNGGDALLAGALLAEAGALVRVVPCTDRLHERGAARLSAAGGVRTEASAGPVLVAGADLIIDGIVGLGGRPGLREPALSLVPLIPRSVPVVSVDLPSGLEADSPTADAPHVRATSTVTFTAPKRCLLEQPAAAAAGNVVIADVGIDLGWRSA</sequence>
<comment type="catalytic activity">
    <reaction evidence="1">
        <text>(6R)-NADPHX = (6S)-NADPHX</text>
        <dbReference type="Rhea" id="RHEA:32227"/>
        <dbReference type="ChEBI" id="CHEBI:64076"/>
        <dbReference type="ChEBI" id="CHEBI:64077"/>
        <dbReference type="EC" id="5.1.99.6"/>
    </reaction>
</comment>
<comment type="caution">
    <text evidence="3">The sequence shown here is derived from an EMBL/GenBank/DDBJ whole genome shotgun (WGS) entry which is preliminary data.</text>
</comment>
<evidence type="ECO:0000256" key="1">
    <source>
        <dbReference type="HAMAP-Rule" id="MF_01966"/>
    </source>
</evidence>
<keyword evidence="1" id="KW-0521">NADP</keyword>
<dbReference type="Pfam" id="PF03853">
    <property type="entry name" value="YjeF_N"/>
    <property type="match status" value="1"/>
</dbReference>
<evidence type="ECO:0000313" key="3">
    <source>
        <dbReference type="EMBL" id="MDN4472540.1"/>
    </source>
</evidence>
<dbReference type="EC" id="5.1.99.6" evidence="1"/>
<feature type="binding site" evidence="1">
    <location>
        <position position="66"/>
    </location>
    <ligand>
        <name>K(+)</name>
        <dbReference type="ChEBI" id="CHEBI:29103"/>
    </ligand>
</feature>
<dbReference type="Gene3D" id="3.40.50.10260">
    <property type="entry name" value="YjeF N-terminal domain"/>
    <property type="match status" value="1"/>
</dbReference>
<feature type="domain" description="YjeF N-terminal" evidence="2">
    <location>
        <begin position="13"/>
        <end position="215"/>
    </location>
</feature>
<comment type="caution">
    <text evidence="1">Lacks conserved residue(s) required for the propagation of feature annotation.</text>
</comment>
<feature type="binding site" evidence="1">
    <location>
        <position position="158"/>
    </location>
    <ligand>
        <name>(6S)-NADPHX</name>
        <dbReference type="ChEBI" id="CHEBI:64076"/>
    </ligand>
</feature>
<dbReference type="RefSeq" id="WP_301127201.1">
    <property type="nucleotide sequence ID" value="NZ_JAUHPV010000003.1"/>
</dbReference>
<dbReference type="PROSITE" id="PS51385">
    <property type="entry name" value="YJEF_N"/>
    <property type="match status" value="1"/>
</dbReference>
<dbReference type="SUPFAM" id="SSF64153">
    <property type="entry name" value="YjeF N-terminal domain-like"/>
    <property type="match status" value="1"/>
</dbReference>
<name>A0ABT8G080_9MICO</name>